<sequence>MTRPGTLASLTLALALAACSQSQGQVVASSGPADGYPARLNLVGAEQPQEVAPRQPEGAQWLAAGERLSFGVPGQAPLLTLTCERDPSGASLIRLVRTTRAESGAKALLALIGNGRIARLPVNAMADGEAGRWEGLVPAVDPRLDVLKGINSVEATLPGGGTLQLKSSGEPRRLLEACRARDLSRAAV</sequence>
<feature type="signal peptide" evidence="1">
    <location>
        <begin position="1"/>
        <end position="24"/>
    </location>
</feature>
<keyword evidence="3" id="KW-1185">Reference proteome</keyword>
<dbReference type="EMBL" id="JACLAU010000032">
    <property type="protein sequence ID" value="MBC2653020.1"/>
    <property type="molecule type" value="Genomic_DNA"/>
</dbReference>
<reference evidence="2 3" key="1">
    <citation type="submission" date="2020-08" db="EMBL/GenBank/DDBJ databases">
        <title>The genome sequence of Novosphingobium flavum 4Y4.</title>
        <authorList>
            <person name="Liu Y."/>
        </authorList>
    </citation>
    <scope>NUCLEOTIDE SEQUENCE [LARGE SCALE GENOMIC DNA]</scope>
    <source>
        <strain evidence="2 3">4Y4</strain>
    </source>
</reference>
<gene>
    <name evidence="2" type="ORF">H7F49_15085</name>
</gene>
<name>A0A7X1F9R5_9SPHN</name>
<dbReference type="AlphaFoldDB" id="A0A7X1F9R5"/>
<evidence type="ECO:0000313" key="2">
    <source>
        <dbReference type="EMBL" id="MBC2653020.1"/>
    </source>
</evidence>
<dbReference type="RefSeq" id="WP_185684407.1">
    <property type="nucleotide sequence ID" value="NZ_JACLAU010000032.1"/>
</dbReference>
<organism evidence="2 3">
    <name type="scientific">Novosphingobium aerophilum</name>
    <dbReference type="NCBI Taxonomy" id="2839843"/>
    <lineage>
        <taxon>Bacteria</taxon>
        <taxon>Pseudomonadati</taxon>
        <taxon>Pseudomonadota</taxon>
        <taxon>Alphaproteobacteria</taxon>
        <taxon>Sphingomonadales</taxon>
        <taxon>Sphingomonadaceae</taxon>
        <taxon>Novosphingobium</taxon>
    </lineage>
</organism>
<comment type="caution">
    <text evidence="2">The sequence shown here is derived from an EMBL/GenBank/DDBJ whole genome shotgun (WGS) entry which is preliminary data.</text>
</comment>
<accession>A0A7X1F9R5</accession>
<evidence type="ECO:0008006" key="4">
    <source>
        <dbReference type="Google" id="ProtNLM"/>
    </source>
</evidence>
<proteinExistence type="predicted"/>
<dbReference type="Proteomes" id="UP000520156">
    <property type="component" value="Unassembled WGS sequence"/>
</dbReference>
<protein>
    <recommendedName>
        <fullName evidence="4">Lipoprotein</fullName>
    </recommendedName>
</protein>
<keyword evidence="1" id="KW-0732">Signal</keyword>
<evidence type="ECO:0000313" key="3">
    <source>
        <dbReference type="Proteomes" id="UP000520156"/>
    </source>
</evidence>
<evidence type="ECO:0000256" key="1">
    <source>
        <dbReference type="SAM" id="SignalP"/>
    </source>
</evidence>
<dbReference type="PROSITE" id="PS51257">
    <property type="entry name" value="PROKAR_LIPOPROTEIN"/>
    <property type="match status" value="1"/>
</dbReference>
<feature type="chain" id="PRO_5030526353" description="Lipoprotein" evidence="1">
    <location>
        <begin position="25"/>
        <end position="188"/>
    </location>
</feature>